<gene>
    <name evidence="2" type="ORF">JZ786_20425</name>
</gene>
<evidence type="ECO:0000313" key="3">
    <source>
        <dbReference type="Proteomes" id="UP000663505"/>
    </source>
</evidence>
<evidence type="ECO:0000259" key="1">
    <source>
        <dbReference type="Pfam" id="PF04608"/>
    </source>
</evidence>
<dbReference type="Pfam" id="PF04608">
    <property type="entry name" value="PgpA"/>
    <property type="match status" value="1"/>
</dbReference>
<feature type="domain" description="YutG/PgpA" evidence="1">
    <location>
        <begin position="48"/>
        <end position="152"/>
    </location>
</feature>
<dbReference type="Proteomes" id="UP000663505">
    <property type="component" value="Chromosome"/>
</dbReference>
<organism evidence="2 3">
    <name type="scientific">Alicyclobacillus mengziensis</name>
    <dbReference type="NCBI Taxonomy" id="2931921"/>
    <lineage>
        <taxon>Bacteria</taxon>
        <taxon>Bacillati</taxon>
        <taxon>Bacillota</taxon>
        <taxon>Bacilli</taxon>
        <taxon>Bacillales</taxon>
        <taxon>Alicyclobacillaceae</taxon>
        <taxon>Alicyclobacillus</taxon>
    </lineage>
</organism>
<dbReference type="GO" id="GO:0006629">
    <property type="term" value="P:lipid metabolic process"/>
    <property type="evidence" value="ECO:0007669"/>
    <property type="project" value="InterPro"/>
</dbReference>
<name>A0A9X7VXB8_9BACL</name>
<proteinExistence type="predicted"/>
<dbReference type="SUPFAM" id="SSF101307">
    <property type="entry name" value="YutG-like"/>
    <property type="match status" value="1"/>
</dbReference>
<dbReference type="InterPro" id="IPR026038">
    <property type="entry name" value="Put_PGPase"/>
</dbReference>
<dbReference type="InterPro" id="IPR007686">
    <property type="entry name" value="YutG/PgpA"/>
</dbReference>
<dbReference type="GO" id="GO:0008962">
    <property type="term" value="F:phosphatidylglycerophosphatase activity"/>
    <property type="evidence" value="ECO:0007669"/>
    <property type="project" value="InterPro"/>
</dbReference>
<evidence type="ECO:0000313" key="2">
    <source>
        <dbReference type="EMBL" id="QSO46776.1"/>
    </source>
</evidence>
<reference evidence="2 3" key="1">
    <citation type="submission" date="2021-02" db="EMBL/GenBank/DDBJ databases">
        <title>Alicyclobacillus curvatus sp. nov. and Alicyclobacillus mengziensis sp. nov., two acidophilic bacteria isolated from acid mine drainage.</title>
        <authorList>
            <person name="Huang Y."/>
        </authorList>
    </citation>
    <scope>NUCLEOTIDE SEQUENCE [LARGE SCALE GENOMIC DNA]</scope>
    <source>
        <strain evidence="2 3">S30H14</strain>
    </source>
</reference>
<sequence length="169" mass="19035">MKHIDAIIMKLQDRGVTVVHIAEIVRRLQERYHPNLTVEECQESVLHVLEKREVQHALYTGIALDELAEQKKLPQPLQTIMERDEPLYGVDEILALSITNIYGTIGLTNFGYLDKVKVGIIGTINDNRSQIHVFLDDLVAAVAAAAAARIAHQYGADDYNRNWHAPENS</sequence>
<dbReference type="AlphaFoldDB" id="A0A9X7VXB8"/>
<dbReference type="CDD" id="cd06971">
    <property type="entry name" value="PgpA"/>
    <property type="match status" value="1"/>
</dbReference>
<accession>A0A9X7VXB8</accession>
<dbReference type="InterPro" id="IPR036681">
    <property type="entry name" value="PgpA-like_sf"/>
</dbReference>
<keyword evidence="3" id="KW-1185">Reference proteome</keyword>
<dbReference type="KEGG" id="afx:JZ786_20425"/>
<dbReference type="RefSeq" id="WP_206656138.1">
    <property type="nucleotide sequence ID" value="NZ_CP071182.1"/>
</dbReference>
<dbReference type="Gene3D" id="1.10.3760.10">
    <property type="entry name" value="PgpA-like"/>
    <property type="match status" value="1"/>
</dbReference>
<dbReference type="EMBL" id="CP071182">
    <property type="protein sequence ID" value="QSO46776.1"/>
    <property type="molecule type" value="Genomic_DNA"/>
</dbReference>
<dbReference type="PIRSF" id="PIRSF019587">
    <property type="entry name" value="PGPase"/>
    <property type="match status" value="1"/>
</dbReference>
<protein>
    <submittedName>
        <fullName evidence="2">Phosphatidylglycerophosphatase A</fullName>
    </submittedName>
</protein>